<dbReference type="InterPro" id="IPR007403">
    <property type="entry name" value="DUF456"/>
</dbReference>
<dbReference type="OrthoDB" id="9808460at2"/>
<comment type="caution">
    <text evidence="2">The sequence shown here is derived from an EMBL/GenBank/DDBJ whole genome shotgun (WGS) entry which is preliminary data.</text>
</comment>
<evidence type="ECO:0000313" key="3">
    <source>
        <dbReference type="Proteomes" id="UP000290204"/>
    </source>
</evidence>
<keyword evidence="3" id="KW-1185">Reference proteome</keyword>
<proteinExistence type="predicted"/>
<keyword evidence="1" id="KW-0472">Membrane</keyword>
<dbReference type="RefSeq" id="WP_129132573.1">
    <property type="nucleotide sequence ID" value="NZ_SDHW01000007.1"/>
</dbReference>
<dbReference type="Proteomes" id="UP000290204">
    <property type="component" value="Unassembled WGS sequence"/>
</dbReference>
<feature type="transmembrane region" description="Helical" evidence="1">
    <location>
        <begin position="83"/>
        <end position="111"/>
    </location>
</feature>
<organism evidence="2 3">
    <name type="scientific">Lacibacter luteus</name>
    <dbReference type="NCBI Taxonomy" id="2508719"/>
    <lineage>
        <taxon>Bacteria</taxon>
        <taxon>Pseudomonadati</taxon>
        <taxon>Bacteroidota</taxon>
        <taxon>Chitinophagia</taxon>
        <taxon>Chitinophagales</taxon>
        <taxon>Chitinophagaceae</taxon>
        <taxon>Lacibacter</taxon>
    </lineage>
</organism>
<feature type="transmembrane region" description="Helical" evidence="1">
    <location>
        <begin position="49"/>
        <end position="71"/>
    </location>
</feature>
<keyword evidence="1" id="KW-0812">Transmembrane</keyword>
<dbReference type="AlphaFoldDB" id="A0A4Q1CEN9"/>
<dbReference type="PANTHER" id="PTHR39165">
    <property type="entry name" value="IG HYPOTHETICAL 17883"/>
    <property type="match status" value="1"/>
</dbReference>
<accession>A0A4Q1CEN9</accession>
<evidence type="ECO:0000313" key="2">
    <source>
        <dbReference type="EMBL" id="RXK58144.1"/>
    </source>
</evidence>
<dbReference type="PANTHER" id="PTHR39165:SF1">
    <property type="entry name" value="DUF456 DOMAIN-CONTAINING PROTEIN"/>
    <property type="match status" value="1"/>
</dbReference>
<dbReference type="Pfam" id="PF04306">
    <property type="entry name" value="DUF456"/>
    <property type="match status" value="1"/>
</dbReference>
<dbReference type="EMBL" id="SDHW01000007">
    <property type="protein sequence ID" value="RXK58144.1"/>
    <property type="molecule type" value="Genomic_DNA"/>
</dbReference>
<sequence length="156" mass="16691">MEWLLIIAGIVLAVIGIAGSILPLIPGPPIAYAGLLLQQLRNDAPFGTGFLIFWAAIVVVSLVLDYFIPIWGTKKFGGTKYGVWGCTLGFIAAFWLGPWGVILGPFAGAFIGEMIAQQNSNIALKAALGSFVGFLAGSFLKLIICFFMLYYIVTAI</sequence>
<keyword evidence="1" id="KW-1133">Transmembrane helix</keyword>
<evidence type="ECO:0000256" key="1">
    <source>
        <dbReference type="SAM" id="Phobius"/>
    </source>
</evidence>
<protein>
    <submittedName>
        <fullName evidence="2">DUF456 domain-containing protein</fullName>
    </submittedName>
</protein>
<gene>
    <name evidence="2" type="ORF">ESA94_19225</name>
</gene>
<feature type="transmembrane region" description="Helical" evidence="1">
    <location>
        <begin position="131"/>
        <end position="153"/>
    </location>
</feature>
<name>A0A4Q1CEN9_9BACT</name>
<reference evidence="2 3" key="1">
    <citation type="submission" date="2019-01" db="EMBL/GenBank/DDBJ databases">
        <title>Lacibacter sp. strain TTM-7.</title>
        <authorList>
            <person name="Chen W.-M."/>
        </authorList>
    </citation>
    <scope>NUCLEOTIDE SEQUENCE [LARGE SCALE GENOMIC DNA]</scope>
    <source>
        <strain evidence="2 3">TTM-7</strain>
    </source>
</reference>